<dbReference type="EMBL" id="JAVDYJ010000001">
    <property type="protein sequence ID" value="MDR7347022.1"/>
    <property type="molecule type" value="Genomic_DNA"/>
</dbReference>
<keyword evidence="4" id="KW-1185">Reference proteome</keyword>
<gene>
    <name evidence="3" type="ORF">J2S62_001279</name>
</gene>
<feature type="compositionally biased region" description="Acidic residues" evidence="1">
    <location>
        <begin position="278"/>
        <end position="298"/>
    </location>
</feature>
<feature type="compositionally biased region" description="Pro residues" evidence="1">
    <location>
        <begin position="66"/>
        <end position="75"/>
    </location>
</feature>
<accession>A0ABU2B092</accession>
<feature type="compositionally biased region" description="Acidic residues" evidence="1">
    <location>
        <begin position="76"/>
        <end position="86"/>
    </location>
</feature>
<feature type="compositionally biased region" description="Basic and acidic residues" evidence="1">
    <location>
        <begin position="353"/>
        <end position="376"/>
    </location>
</feature>
<evidence type="ECO:0000313" key="3">
    <source>
        <dbReference type="EMBL" id="MDR7347022.1"/>
    </source>
</evidence>
<feature type="compositionally biased region" description="Basic and acidic residues" evidence="1">
    <location>
        <begin position="18"/>
        <end position="42"/>
    </location>
</feature>
<dbReference type="Proteomes" id="UP001183794">
    <property type="component" value="Unassembled WGS sequence"/>
</dbReference>
<feature type="compositionally biased region" description="Basic and acidic residues" evidence="1">
    <location>
        <begin position="388"/>
        <end position="397"/>
    </location>
</feature>
<comment type="caution">
    <text evidence="3">The sequence shown here is derived from an EMBL/GenBank/DDBJ whole genome shotgun (WGS) entry which is preliminary data.</text>
</comment>
<reference evidence="3 4" key="1">
    <citation type="submission" date="2023-07" db="EMBL/GenBank/DDBJ databases">
        <title>Sequencing the genomes of 1000 actinobacteria strains.</title>
        <authorList>
            <person name="Klenk H.-P."/>
        </authorList>
    </citation>
    <scope>NUCLEOTIDE SEQUENCE [LARGE SCALE GENOMIC DNA]</scope>
    <source>
        <strain evidence="3 4">DSM 22966</strain>
    </source>
</reference>
<feature type="region of interest" description="Disordered" evidence="1">
    <location>
        <begin position="18"/>
        <end position="193"/>
    </location>
</feature>
<keyword evidence="2" id="KW-0812">Transmembrane</keyword>
<keyword evidence="2" id="KW-1133">Transmembrane helix</keyword>
<feature type="compositionally biased region" description="Basic and acidic residues" evidence="1">
    <location>
        <begin position="129"/>
        <end position="156"/>
    </location>
</feature>
<protein>
    <submittedName>
        <fullName evidence="3">Uncharacterized protein</fullName>
    </submittedName>
</protein>
<evidence type="ECO:0000256" key="2">
    <source>
        <dbReference type="SAM" id="Phobius"/>
    </source>
</evidence>
<sequence length="444" mass="49197">MSNPYPSRRELRLQRERAERAKLRDAEIQRWSEEVEQRDTTPTEKPQPVPAALEDTEDTGDENATPVPPLDPIPQPEDDTPAEEVAETPAERRRRRADSAVTSTGMLPIISKPVDETKSGKPRSRREARKFDAQRAAERRAEVERLHREQGEAEAKARRRATAPQTTPAPAPAITPLETDPTPAEQSIESADEEVLDVEITGMHDLSATEITDLSGLDTIEIRRAELRAETERLTQEIIELGESNPNVIDPKLLRRQKELAEKSQELQDLETAAIELVESENQDAGDDSSEATAEDIADQPQAEPDTAEVATAAVPAQEEKASASEQSEKTTPGRGRRRRRSTQGPFVTGPFKIDEEKAADTKSPEEPSRETKKPPLAEFIRAPVEPEPERDPREPLEASSAHGLDTLDAKDVEAPERRLRMSAIIMFAIGLIALIIAIILLAR</sequence>
<feature type="transmembrane region" description="Helical" evidence="2">
    <location>
        <begin position="422"/>
        <end position="443"/>
    </location>
</feature>
<organism evidence="3 4">
    <name type="scientific">Enteractinococcus fodinae</name>
    <dbReference type="NCBI Taxonomy" id="684663"/>
    <lineage>
        <taxon>Bacteria</taxon>
        <taxon>Bacillati</taxon>
        <taxon>Actinomycetota</taxon>
        <taxon>Actinomycetes</taxon>
        <taxon>Micrococcales</taxon>
        <taxon>Micrococcaceae</taxon>
    </lineage>
</organism>
<dbReference type="RefSeq" id="WP_310172712.1">
    <property type="nucleotide sequence ID" value="NZ_BAABHE010000002.1"/>
</dbReference>
<evidence type="ECO:0000256" key="1">
    <source>
        <dbReference type="SAM" id="MobiDB-lite"/>
    </source>
</evidence>
<keyword evidence="2" id="KW-0472">Membrane</keyword>
<feature type="region of interest" description="Disordered" evidence="1">
    <location>
        <begin position="273"/>
        <end position="410"/>
    </location>
</feature>
<name>A0ABU2B092_9MICC</name>
<feature type="compositionally biased region" description="Basic and acidic residues" evidence="1">
    <location>
        <begin position="318"/>
        <end position="329"/>
    </location>
</feature>
<proteinExistence type="predicted"/>
<evidence type="ECO:0000313" key="4">
    <source>
        <dbReference type="Proteomes" id="UP001183794"/>
    </source>
</evidence>